<dbReference type="EnsemblPlants" id="PNT76401">
    <property type="protein sequence ID" value="PNT76401"/>
    <property type="gene ID" value="BRADI_1g47806v3"/>
</dbReference>
<dbReference type="EMBL" id="CM000880">
    <property type="protein sequence ID" value="PNT76401.1"/>
    <property type="molecule type" value="Genomic_DNA"/>
</dbReference>
<protein>
    <submittedName>
        <fullName evidence="1 2">Uncharacterized protein</fullName>
    </submittedName>
</protein>
<evidence type="ECO:0000313" key="2">
    <source>
        <dbReference type="EnsemblPlants" id="PNT76401"/>
    </source>
</evidence>
<evidence type="ECO:0000313" key="3">
    <source>
        <dbReference type="Proteomes" id="UP000008810"/>
    </source>
</evidence>
<dbReference type="AlphaFoldDB" id="A0A2K2DQ48"/>
<reference evidence="1 2" key="1">
    <citation type="journal article" date="2010" name="Nature">
        <title>Genome sequencing and analysis of the model grass Brachypodium distachyon.</title>
        <authorList>
            <consortium name="International Brachypodium Initiative"/>
        </authorList>
    </citation>
    <scope>NUCLEOTIDE SEQUENCE [LARGE SCALE GENOMIC DNA]</scope>
    <source>
        <strain evidence="1 2">Bd21</strain>
    </source>
</reference>
<dbReference type="Gramene" id="PNT76401">
    <property type="protein sequence ID" value="PNT76401"/>
    <property type="gene ID" value="BRADI_1g47806v3"/>
</dbReference>
<dbReference type="STRING" id="15368.A0A2K2DQ48"/>
<proteinExistence type="predicted"/>
<sequence length="171" mass="19479">MAVKSLCNTHWESRIKSVKAIRYQAPQLKKALLKLHRTSNDDPKTKSDAKSLVAALQNFEFLVGMVIWHDVLFTINMVTKKLQSTIVDYRNDGFASSLIITKSIASDMGIGPAFPVKRRVTRTRQFDENSDNEENDQNEEAQAVEEESFRLKYFLVMIDVAIASQPTDLRN</sequence>
<name>A0A2K2DQ48_BRADI</name>
<reference evidence="1" key="2">
    <citation type="submission" date="2017-06" db="EMBL/GenBank/DDBJ databases">
        <title>WGS assembly of Brachypodium distachyon.</title>
        <authorList>
            <consortium name="The International Brachypodium Initiative"/>
            <person name="Lucas S."/>
            <person name="Harmon-Smith M."/>
            <person name="Lail K."/>
            <person name="Tice H."/>
            <person name="Grimwood J."/>
            <person name="Bruce D."/>
            <person name="Barry K."/>
            <person name="Shu S."/>
            <person name="Lindquist E."/>
            <person name="Wang M."/>
            <person name="Pitluck S."/>
            <person name="Vogel J.P."/>
            <person name="Garvin D.F."/>
            <person name="Mockler T.C."/>
            <person name="Schmutz J."/>
            <person name="Rokhsar D."/>
            <person name="Bevan M.W."/>
        </authorList>
    </citation>
    <scope>NUCLEOTIDE SEQUENCE</scope>
    <source>
        <strain evidence="1">Bd21</strain>
    </source>
</reference>
<reference evidence="2" key="3">
    <citation type="submission" date="2018-08" db="UniProtKB">
        <authorList>
            <consortium name="EnsemblPlants"/>
        </authorList>
    </citation>
    <scope>IDENTIFICATION</scope>
    <source>
        <strain evidence="2">cv. Bd21</strain>
    </source>
</reference>
<organism evidence="1">
    <name type="scientific">Brachypodium distachyon</name>
    <name type="common">Purple false brome</name>
    <name type="synonym">Trachynia distachya</name>
    <dbReference type="NCBI Taxonomy" id="15368"/>
    <lineage>
        <taxon>Eukaryota</taxon>
        <taxon>Viridiplantae</taxon>
        <taxon>Streptophyta</taxon>
        <taxon>Embryophyta</taxon>
        <taxon>Tracheophyta</taxon>
        <taxon>Spermatophyta</taxon>
        <taxon>Magnoliopsida</taxon>
        <taxon>Liliopsida</taxon>
        <taxon>Poales</taxon>
        <taxon>Poaceae</taxon>
        <taxon>BOP clade</taxon>
        <taxon>Pooideae</taxon>
        <taxon>Stipodae</taxon>
        <taxon>Brachypodieae</taxon>
        <taxon>Brachypodium</taxon>
    </lineage>
</organism>
<dbReference type="OrthoDB" id="691694at2759"/>
<gene>
    <name evidence="1" type="ORF">BRADI_1g47806v3</name>
</gene>
<dbReference type="Proteomes" id="UP000008810">
    <property type="component" value="Chromosome 1"/>
</dbReference>
<keyword evidence="3" id="KW-1185">Reference proteome</keyword>
<accession>A0A2K2DQ48</accession>
<dbReference type="InParanoid" id="A0A2K2DQ48"/>
<evidence type="ECO:0000313" key="1">
    <source>
        <dbReference type="EMBL" id="PNT76401.1"/>
    </source>
</evidence>